<comment type="similarity">
    <text evidence="1">Belongs to the UPF0213 family.</text>
</comment>
<dbReference type="SUPFAM" id="SSF82771">
    <property type="entry name" value="GIY-YIG endonuclease"/>
    <property type="match status" value="1"/>
</dbReference>
<reference evidence="3 4" key="1">
    <citation type="submission" date="2015-10" db="EMBL/GenBank/DDBJ databases">
        <title>Conservation of the essential genome among Caulobacter and Brevundimonas species.</title>
        <authorList>
            <person name="Scott D."/>
            <person name="Ely B."/>
        </authorList>
    </citation>
    <scope>NUCLEOTIDE SEQUENCE [LARGE SCALE GENOMIC DNA]</scope>
    <source>
        <strain evidence="3 4">CB4</strain>
    </source>
</reference>
<protein>
    <submittedName>
        <fullName evidence="3">GIY-YIG nuclease</fullName>
    </submittedName>
</protein>
<accession>A0A0P0NXJ0</accession>
<gene>
    <name evidence="3" type="ORF">AQ619_03280</name>
</gene>
<evidence type="ECO:0000259" key="2">
    <source>
        <dbReference type="PROSITE" id="PS50164"/>
    </source>
</evidence>
<evidence type="ECO:0000313" key="3">
    <source>
        <dbReference type="EMBL" id="ALL12453.1"/>
    </source>
</evidence>
<dbReference type="CDD" id="cd10448">
    <property type="entry name" value="GIY-YIG_unchar_3"/>
    <property type="match status" value="1"/>
</dbReference>
<proteinExistence type="inferred from homology"/>
<dbReference type="Gene3D" id="3.40.1440.10">
    <property type="entry name" value="GIY-YIG endonuclease"/>
    <property type="match status" value="1"/>
</dbReference>
<dbReference type="EMBL" id="CP013002">
    <property type="protein sequence ID" value="ALL12453.1"/>
    <property type="molecule type" value="Genomic_DNA"/>
</dbReference>
<dbReference type="STRING" id="69395.AQ619_03280"/>
<dbReference type="PROSITE" id="PS50164">
    <property type="entry name" value="GIY_YIG"/>
    <property type="match status" value="1"/>
</dbReference>
<dbReference type="KEGG" id="chq:AQ619_03280"/>
<dbReference type="OrthoDB" id="287318at2"/>
<dbReference type="InterPro" id="IPR035901">
    <property type="entry name" value="GIY-YIG_endonuc_sf"/>
</dbReference>
<keyword evidence="4" id="KW-1185">Reference proteome</keyword>
<organism evidence="3 4">
    <name type="scientific">Caulobacter henricii</name>
    <dbReference type="NCBI Taxonomy" id="69395"/>
    <lineage>
        <taxon>Bacteria</taxon>
        <taxon>Pseudomonadati</taxon>
        <taxon>Pseudomonadota</taxon>
        <taxon>Alphaproteobacteria</taxon>
        <taxon>Caulobacterales</taxon>
        <taxon>Caulobacteraceae</taxon>
        <taxon>Caulobacter</taxon>
    </lineage>
</organism>
<dbReference type="PANTHER" id="PTHR34477:SF5">
    <property type="entry name" value="BSL5627 PROTEIN"/>
    <property type="match status" value="1"/>
</dbReference>
<sequence length="94" mass="11475">MMFHVYIMASRRNGTLYTGYTDDLGRRVSEHQSRERGFTGRYGCTMLVWHEAHETREGTWRRERQIKEWRRVWKLQLIEADNPEWRDLALEFLG</sequence>
<name>A0A0P0NXJ0_9CAUL</name>
<dbReference type="RefSeq" id="WP_062144200.1">
    <property type="nucleotide sequence ID" value="NZ_CP013002.1"/>
</dbReference>
<dbReference type="PANTHER" id="PTHR34477">
    <property type="entry name" value="UPF0213 PROTEIN YHBQ"/>
    <property type="match status" value="1"/>
</dbReference>
<dbReference type="InterPro" id="IPR000305">
    <property type="entry name" value="GIY-YIG_endonuc"/>
</dbReference>
<dbReference type="Proteomes" id="UP000056905">
    <property type="component" value="Chromosome"/>
</dbReference>
<feature type="domain" description="GIY-YIG" evidence="2">
    <location>
        <begin position="1"/>
        <end position="76"/>
    </location>
</feature>
<dbReference type="Pfam" id="PF01541">
    <property type="entry name" value="GIY-YIG"/>
    <property type="match status" value="1"/>
</dbReference>
<dbReference type="AlphaFoldDB" id="A0A0P0NXJ0"/>
<evidence type="ECO:0000313" key="4">
    <source>
        <dbReference type="Proteomes" id="UP000056905"/>
    </source>
</evidence>
<dbReference type="InterPro" id="IPR050190">
    <property type="entry name" value="UPF0213_domain"/>
</dbReference>
<evidence type="ECO:0000256" key="1">
    <source>
        <dbReference type="ARBA" id="ARBA00007435"/>
    </source>
</evidence>